<dbReference type="Gene3D" id="1.25.40.20">
    <property type="entry name" value="Ankyrin repeat-containing domain"/>
    <property type="match status" value="2"/>
</dbReference>
<dbReference type="InterPro" id="IPR036770">
    <property type="entry name" value="Ankyrin_rpt-contain_sf"/>
</dbReference>
<name>A0A9W9QY01_PENBR</name>
<organism evidence="4 5">
    <name type="scientific">Penicillium brevicompactum</name>
    <dbReference type="NCBI Taxonomy" id="5074"/>
    <lineage>
        <taxon>Eukaryota</taxon>
        <taxon>Fungi</taxon>
        <taxon>Dikarya</taxon>
        <taxon>Ascomycota</taxon>
        <taxon>Pezizomycotina</taxon>
        <taxon>Eurotiomycetes</taxon>
        <taxon>Eurotiomycetidae</taxon>
        <taxon>Eurotiales</taxon>
        <taxon>Aspergillaceae</taxon>
        <taxon>Penicillium</taxon>
    </lineage>
</organism>
<reference evidence="4" key="1">
    <citation type="submission" date="2022-12" db="EMBL/GenBank/DDBJ databases">
        <authorList>
            <person name="Petersen C."/>
        </authorList>
    </citation>
    <scope>NUCLEOTIDE SEQUENCE</scope>
    <source>
        <strain evidence="4">IBT 35673</strain>
    </source>
</reference>
<dbReference type="Proteomes" id="UP001147695">
    <property type="component" value="Unassembled WGS sequence"/>
</dbReference>
<dbReference type="PROSITE" id="PS50297">
    <property type="entry name" value="ANK_REP_REGION"/>
    <property type="match status" value="1"/>
</dbReference>
<sequence length="383" mass="42403">MMDLHRAAALGDTDAILTAAEQGYDVSTPDTDGKTALWFAVQNGHLDACGLLITRGADIDAQNLSFLEVAVQGGHADIVTMLWPHCKAEKEQRSLESAISLGFHDIADFLIGTGEFGYQHFQANGTDLPMREGFPERDTAAFQQWERFLFVRNGEQLPLNHLFFDYALLLSTKADRNAGLRLVHLLLDKSNPMAEVNCRIKINGHFETPLTAAAEAGNLEILAVLIDHSNTSLTICGKYDWPAFLHFIACDQSIITEKGRAIARRLFIEIHPDHFLIDSRGTGLEPVFSDVLRFGDDTIVKQVIKLVKGAAGTIILPLLIRANEPSGLKWILHCDIMHATKPPPILWVLLCDHLLPHPHSNALTLFTRVAEYLVGKAIWSGSY</sequence>
<dbReference type="SUPFAM" id="SSF48403">
    <property type="entry name" value="Ankyrin repeat"/>
    <property type="match status" value="1"/>
</dbReference>
<keyword evidence="1" id="KW-0677">Repeat</keyword>
<evidence type="ECO:0000313" key="4">
    <source>
        <dbReference type="EMBL" id="KAJ5346173.1"/>
    </source>
</evidence>
<protein>
    <submittedName>
        <fullName evidence="4">Uncharacterized protein</fullName>
    </submittedName>
</protein>
<evidence type="ECO:0000313" key="5">
    <source>
        <dbReference type="Proteomes" id="UP001147695"/>
    </source>
</evidence>
<keyword evidence="2 3" id="KW-0040">ANK repeat</keyword>
<dbReference type="PANTHER" id="PTHR24171:SF9">
    <property type="entry name" value="ANKYRIN REPEAT DOMAIN-CONTAINING PROTEIN 39"/>
    <property type="match status" value="1"/>
</dbReference>
<proteinExistence type="predicted"/>
<evidence type="ECO:0000256" key="3">
    <source>
        <dbReference type="PROSITE-ProRule" id="PRU00023"/>
    </source>
</evidence>
<comment type="caution">
    <text evidence="4">The sequence shown here is derived from an EMBL/GenBank/DDBJ whole genome shotgun (WGS) entry which is preliminary data.</text>
</comment>
<dbReference type="PANTHER" id="PTHR24171">
    <property type="entry name" value="ANKYRIN REPEAT DOMAIN-CONTAINING PROTEIN 39-RELATED"/>
    <property type="match status" value="1"/>
</dbReference>
<dbReference type="InterPro" id="IPR002110">
    <property type="entry name" value="Ankyrin_rpt"/>
</dbReference>
<dbReference type="SMART" id="SM00248">
    <property type="entry name" value="ANK"/>
    <property type="match status" value="3"/>
</dbReference>
<evidence type="ECO:0000256" key="2">
    <source>
        <dbReference type="ARBA" id="ARBA00023043"/>
    </source>
</evidence>
<dbReference type="Pfam" id="PF12796">
    <property type="entry name" value="Ank_2"/>
    <property type="match status" value="1"/>
</dbReference>
<reference evidence="4" key="2">
    <citation type="journal article" date="2023" name="IMA Fungus">
        <title>Comparative genomic study of the Penicillium genus elucidates a diverse pangenome and 15 lateral gene transfer events.</title>
        <authorList>
            <person name="Petersen C."/>
            <person name="Sorensen T."/>
            <person name="Nielsen M.R."/>
            <person name="Sondergaard T.E."/>
            <person name="Sorensen J.L."/>
            <person name="Fitzpatrick D.A."/>
            <person name="Frisvad J.C."/>
            <person name="Nielsen K.L."/>
        </authorList>
    </citation>
    <scope>NUCLEOTIDE SEQUENCE</scope>
    <source>
        <strain evidence="4">IBT 35673</strain>
    </source>
</reference>
<dbReference type="AlphaFoldDB" id="A0A9W9QY01"/>
<gene>
    <name evidence="4" type="ORF">N7452_004177</name>
</gene>
<dbReference type="EMBL" id="JAPZBQ010000002">
    <property type="protein sequence ID" value="KAJ5346173.1"/>
    <property type="molecule type" value="Genomic_DNA"/>
</dbReference>
<feature type="repeat" description="ANK" evidence="3">
    <location>
        <begin position="32"/>
        <end position="64"/>
    </location>
</feature>
<dbReference type="PROSITE" id="PS50088">
    <property type="entry name" value="ANK_REPEAT"/>
    <property type="match status" value="1"/>
</dbReference>
<accession>A0A9W9QY01</accession>
<evidence type="ECO:0000256" key="1">
    <source>
        <dbReference type="ARBA" id="ARBA00022737"/>
    </source>
</evidence>